<name>A0AA36DKX1_9BILA</name>
<keyword evidence="2" id="KW-1185">Reference proteome</keyword>
<accession>A0AA36DKX1</accession>
<evidence type="ECO:0000313" key="2">
    <source>
        <dbReference type="Proteomes" id="UP001177023"/>
    </source>
</evidence>
<dbReference type="AlphaFoldDB" id="A0AA36DKX1"/>
<comment type="caution">
    <text evidence="1">The sequence shown here is derived from an EMBL/GenBank/DDBJ whole genome shotgun (WGS) entry which is preliminary data.</text>
</comment>
<proteinExistence type="predicted"/>
<organism evidence="1 2">
    <name type="scientific">Mesorhabditis spiculigera</name>
    <dbReference type="NCBI Taxonomy" id="96644"/>
    <lineage>
        <taxon>Eukaryota</taxon>
        <taxon>Metazoa</taxon>
        <taxon>Ecdysozoa</taxon>
        <taxon>Nematoda</taxon>
        <taxon>Chromadorea</taxon>
        <taxon>Rhabditida</taxon>
        <taxon>Rhabditina</taxon>
        <taxon>Rhabditomorpha</taxon>
        <taxon>Rhabditoidea</taxon>
        <taxon>Rhabditidae</taxon>
        <taxon>Mesorhabditinae</taxon>
        <taxon>Mesorhabditis</taxon>
    </lineage>
</organism>
<dbReference type="EMBL" id="CATQJA010002710">
    <property type="protein sequence ID" value="CAJ0587926.1"/>
    <property type="molecule type" value="Genomic_DNA"/>
</dbReference>
<reference evidence="1" key="1">
    <citation type="submission" date="2023-06" db="EMBL/GenBank/DDBJ databases">
        <authorList>
            <person name="Delattre M."/>
        </authorList>
    </citation>
    <scope>NUCLEOTIDE SEQUENCE</scope>
    <source>
        <strain evidence="1">AF72</strain>
    </source>
</reference>
<feature type="non-terminal residue" evidence="1">
    <location>
        <position position="1"/>
    </location>
</feature>
<dbReference type="Proteomes" id="UP001177023">
    <property type="component" value="Unassembled WGS sequence"/>
</dbReference>
<sequence>MDFGMLGYIRHGEPDQYWYDCSKKTLQQWYETGQRRPILAIYLAISGNVFLTTKCTLYGIAAQRNVS</sequence>
<evidence type="ECO:0000313" key="1">
    <source>
        <dbReference type="EMBL" id="CAJ0587926.1"/>
    </source>
</evidence>
<gene>
    <name evidence="1" type="ORF">MSPICULIGERA_LOCUS25879</name>
</gene>
<protein>
    <submittedName>
        <fullName evidence="1">Uncharacterized protein</fullName>
    </submittedName>
</protein>